<keyword evidence="2" id="KW-1185">Reference proteome</keyword>
<reference evidence="1" key="1">
    <citation type="journal article" date="2019" name="Beilstein J. Org. Chem.">
        <title>Nanangenines: drimane sesquiterpenoids as the dominant metabolite cohort of a novel Australian fungus, Aspergillus nanangensis.</title>
        <authorList>
            <person name="Lacey H.J."/>
            <person name="Gilchrist C.L.M."/>
            <person name="Crombie A."/>
            <person name="Kalaitzis J.A."/>
            <person name="Vuong D."/>
            <person name="Rutledge P.J."/>
            <person name="Turner P."/>
            <person name="Pitt J.I."/>
            <person name="Lacey E."/>
            <person name="Chooi Y.H."/>
            <person name="Piggott A.M."/>
        </authorList>
    </citation>
    <scope>NUCLEOTIDE SEQUENCE</scope>
    <source>
        <strain evidence="1">MST-FP2251</strain>
    </source>
</reference>
<dbReference type="EMBL" id="VCAU01000023">
    <property type="protein sequence ID" value="KAF9890897.1"/>
    <property type="molecule type" value="Genomic_DNA"/>
</dbReference>
<organism evidence="1 2">
    <name type="scientific">Aspergillus nanangensis</name>
    <dbReference type="NCBI Taxonomy" id="2582783"/>
    <lineage>
        <taxon>Eukaryota</taxon>
        <taxon>Fungi</taxon>
        <taxon>Dikarya</taxon>
        <taxon>Ascomycota</taxon>
        <taxon>Pezizomycotina</taxon>
        <taxon>Eurotiomycetes</taxon>
        <taxon>Eurotiomycetidae</taxon>
        <taxon>Eurotiales</taxon>
        <taxon>Aspergillaceae</taxon>
        <taxon>Aspergillus</taxon>
        <taxon>Aspergillus subgen. Circumdati</taxon>
    </lineage>
</organism>
<evidence type="ECO:0000313" key="1">
    <source>
        <dbReference type="EMBL" id="KAF9890897.1"/>
    </source>
</evidence>
<accession>A0AAD4CSH5</accession>
<reference evidence="1" key="2">
    <citation type="submission" date="2020-02" db="EMBL/GenBank/DDBJ databases">
        <authorList>
            <person name="Gilchrist C.L.M."/>
            <person name="Chooi Y.-H."/>
        </authorList>
    </citation>
    <scope>NUCLEOTIDE SEQUENCE</scope>
    <source>
        <strain evidence="1">MST-FP2251</strain>
    </source>
</reference>
<dbReference type="AlphaFoldDB" id="A0AAD4CSH5"/>
<dbReference type="Proteomes" id="UP001194746">
    <property type="component" value="Unassembled WGS sequence"/>
</dbReference>
<evidence type="ECO:0000313" key="2">
    <source>
        <dbReference type="Proteomes" id="UP001194746"/>
    </source>
</evidence>
<comment type="caution">
    <text evidence="1">The sequence shown here is derived from an EMBL/GenBank/DDBJ whole genome shotgun (WGS) entry which is preliminary data.</text>
</comment>
<protein>
    <submittedName>
        <fullName evidence="1">Uncharacterized protein</fullName>
    </submittedName>
</protein>
<name>A0AAD4CSH5_ASPNN</name>
<sequence>MTPLVEYLVSKFLGQEAAQSFRRRRFMRGATEKYKDDAAWARDMITMHMELCEMSQREGYLRQEARELQERAANSAEGLTTSQQSQLEKWLGEIEQLARQYWIREREFYRREVSAPSGPVLRGYLSWRENPRWYMLSKTLTRDCAGRGGCCGRACGCCDKDRMAGRKVRKGHCTVECGCCRRVWGFEMSYEDKTRYKKLYDVHMKENEAYVNRLKMAYIFGK</sequence>
<gene>
    <name evidence="1" type="ORF">FE257_005473</name>
</gene>
<proteinExistence type="predicted"/>